<gene>
    <name evidence="2" type="ORF">SAMN04488694_12927</name>
    <name evidence="1" type="ORF">SAMN05192552_10646</name>
</gene>
<dbReference type="SUPFAM" id="SSF50998">
    <property type="entry name" value="Quinoprotein alcohol dehydrogenase-like"/>
    <property type="match status" value="1"/>
</dbReference>
<evidence type="ECO:0000313" key="2">
    <source>
        <dbReference type="EMBL" id="SEU03288.1"/>
    </source>
</evidence>
<dbReference type="AlphaFoldDB" id="A0A1G6YDB8"/>
<protein>
    <recommendedName>
        <fullName evidence="5">PQQ-like domain-containing protein</fullName>
    </recommendedName>
</protein>
<evidence type="ECO:0000313" key="4">
    <source>
        <dbReference type="Proteomes" id="UP000324021"/>
    </source>
</evidence>
<proteinExistence type="predicted"/>
<dbReference type="EMBL" id="FMZP01000064">
    <property type="protein sequence ID" value="SDD88350.1"/>
    <property type="molecule type" value="Genomic_DNA"/>
</dbReference>
<evidence type="ECO:0000313" key="1">
    <source>
        <dbReference type="EMBL" id="SDD88350.1"/>
    </source>
</evidence>
<evidence type="ECO:0008006" key="5">
    <source>
        <dbReference type="Google" id="ProtNLM"/>
    </source>
</evidence>
<dbReference type="EMBL" id="FOIC01000029">
    <property type="protein sequence ID" value="SEU03288.1"/>
    <property type="molecule type" value="Genomic_DNA"/>
</dbReference>
<dbReference type="Gene3D" id="2.130.10.10">
    <property type="entry name" value="YVTN repeat-like/Quinoprotein amine dehydrogenase"/>
    <property type="match status" value="1"/>
</dbReference>
<sequence length="105" mass="11357">MSFDPTDGSKQWTRTIDGVPIGPMTVAPDLSIGVVPFERPQRDDPVLELVAFSVASGETEWTAPHRASVRTTLPAVFDDCVYASGYTEDETPILRSFAAEDGALI</sequence>
<dbReference type="InterPro" id="IPR015943">
    <property type="entry name" value="WD40/YVTN_repeat-like_dom_sf"/>
</dbReference>
<dbReference type="Proteomes" id="UP000199320">
    <property type="component" value="Unassembled WGS sequence"/>
</dbReference>
<evidence type="ECO:0000313" key="3">
    <source>
        <dbReference type="Proteomes" id="UP000199320"/>
    </source>
</evidence>
<name>A0A1G6YDB8_9EURY</name>
<reference evidence="2" key="1">
    <citation type="submission" date="2016-10" db="EMBL/GenBank/DDBJ databases">
        <authorList>
            <person name="de Groot N.N."/>
        </authorList>
    </citation>
    <scope>NUCLEOTIDE SEQUENCE [LARGE SCALE GENOMIC DNA]</scope>
    <source>
        <strain evidence="2">CDM_6</strain>
    </source>
</reference>
<accession>A0A1G6YDB8</accession>
<reference evidence="3 4" key="2">
    <citation type="submission" date="2016-10" db="EMBL/GenBank/DDBJ databases">
        <authorList>
            <person name="Varghese N."/>
            <person name="Submissions S."/>
        </authorList>
    </citation>
    <scope>NUCLEOTIDE SEQUENCE [LARGE SCALE GENOMIC DNA]</scope>
    <source>
        <strain evidence="1 4">CDM_1</strain>
        <strain evidence="3">CDM_6</strain>
    </source>
</reference>
<keyword evidence="3" id="KW-1185">Reference proteome</keyword>
<organism evidence="1 4">
    <name type="scientific">Natrinema hispanicum</name>
    <dbReference type="NCBI Taxonomy" id="392421"/>
    <lineage>
        <taxon>Archaea</taxon>
        <taxon>Methanobacteriati</taxon>
        <taxon>Methanobacteriota</taxon>
        <taxon>Stenosarchaea group</taxon>
        <taxon>Halobacteria</taxon>
        <taxon>Halobacteriales</taxon>
        <taxon>Natrialbaceae</taxon>
        <taxon>Natrinema</taxon>
    </lineage>
</organism>
<dbReference type="Proteomes" id="UP000324021">
    <property type="component" value="Unassembled WGS sequence"/>
</dbReference>
<dbReference type="InterPro" id="IPR011047">
    <property type="entry name" value="Quinoprotein_ADH-like_sf"/>
</dbReference>